<evidence type="ECO:0000313" key="11">
    <source>
        <dbReference type="EnsemblMetazoa" id="AEPI009012-PA"/>
    </source>
</evidence>
<comment type="pathway">
    <text evidence="2">Lipid metabolism.</text>
</comment>
<evidence type="ECO:0000256" key="3">
    <source>
        <dbReference type="ARBA" id="ARBA00022692"/>
    </source>
</evidence>
<protein>
    <recommendedName>
        <fullName evidence="13">Serine palmitoyltransferase small subunit B</fullName>
    </recommendedName>
</protein>
<name>A0A182PPY2_9DIPT</name>
<dbReference type="PANTHER" id="PTHR47084">
    <property type="entry name" value="SERINE PALMITOYLTRANSFERASE SMALL SUBUNIT A"/>
    <property type="match status" value="1"/>
</dbReference>
<evidence type="ECO:0000313" key="12">
    <source>
        <dbReference type="Proteomes" id="UP000075885"/>
    </source>
</evidence>
<dbReference type="GO" id="GO:0005789">
    <property type="term" value="C:endoplasmic reticulum membrane"/>
    <property type="evidence" value="ECO:0007669"/>
    <property type="project" value="UniProtKB-SubCell"/>
</dbReference>
<evidence type="ECO:0000256" key="4">
    <source>
        <dbReference type="ARBA" id="ARBA00022824"/>
    </source>
</evidence>
<dbReference type="InterPro" id="IPR051900">
    <property type="entry name" value="SPT_small_subunit"/>
</dbReference>
<dbReference type="EnsemblMetazoa" id="AEPI009012-RA">
    <property type="protein sequence ID" value="AEPI009012-PA"/>
    <property type="gene ID" value="AEPI009012"/>
</dbReference>
<reference evidence="11" key="2">
    <citation type="submission" date="2020-05" db="UniProtKB">
        <authorList>
            <consortium name="EnsemblMetazoa"/>
        </authorList>
    </citation>
    <scope>IDENTIFICATION</scope>
    <source>
        <strain evidence="11">Epiroticus2</strain>
    </source>
</reference>
<dbReference type="GO" id="GO:0004758">
    <property type="term" value="F:serine C-palmitoyltransferase activity"/>
    <property type="evidence" value="ECO:0007669"/>
    <property type="project" value="TreeGrafter"/>
</dbReference>
<dbReference type="InterPro" id="IPR024512">
    <property type="entry name" value="Ser_palmitoyltrfase_ssu-like"/>
</dbReference>
<evidence type="ECO:0008006" key="13">
    <source>
        <dbReference type="Google" id="ProtNLM"/>
    </source>
</evidence>
<evidence type="ECO:0000256" key="1">
    <source>
        <dbReference type="ARBA" id="ARBA00004477"/>
    </source>
</evidence>
<keyword evidence="6 10" id="KW-1133">Transmembrane helix</keyword>
<evidence type="ECO:0000256" key="9">
    <source>
        <dbReference type="ARBA" id="ARBA00038370"/>
    </source>
</evidence>
<evidence type="ECO:0000256" key="5">
    <source>
        <dbReference type="ARBA" id="ARBA00022919"/>
    </source>
</evidence>
<comment type="subcellular location">
    <subcellularLocation>
        <location evidence="1">Endoplasmic reticulum membrane</location>
        <topology evidence="1">Multi-pass membrane protein</topology>
    </subcellularLocation>
</comment>
<proteinExistence type="inferred from homology"/>
<evidence type="ECO:0000256" key="7">
    <source>
        <dbReference type="ARBA" id="ARBA00023098"/>
    </source>
</evidence>
<evidence type="ECO:0000256" key="2">
    <source>
        <dbReference type="ARBA" id="ARBA00005189"/>
    </source>
</evidence>
<keyword evidence="7" id="KW-0443">Lipid metabolism</keyword>
<evidence type="ECO:0000256" key="8">
    <source>
        <dbReference type="ARBA" id="ARBA00023136"/>
    </source>
</evidence>
<evidence type="ECO:0000256" key="10">
    <source>
        <dbReference type="SAM" id="Phobius"/>
    </source>
</evidence>
<sequence length="123" mass="14789">MESITASSWKERLQKRWDAFYLQWQIYSMTYFLEPWEKCLVIWKSISSVYLLYELNTCIYMLDPWEKRFVNAFIFAILGLLIFSSYTFLPGYTRKLVSAFLPAQSTLSDLDLDHQRSMEFNIH</sequence>
<feature type="transmembrane region" description="Helical" evidence="10">
    <location>
        <begin position="69"/>
        <end position="89"/>
    </location>
</feature>
<keyword evidence="8 10" id="KW-0472">Membrane</keyword>
<keyword evidence="3 10" id="KW-0812">Transmembrane</keyword>
<comment type="similarity">
    <text evidence="9">Belongs to the SPTSS family. SPTSSA subfamily.</text>
</comment>
<accession>A0A182PPY2</accession>
<evidence type="ECO:0000256" key="6">
    <source>
        <dbReference type="ARBA" id="ARBA00022989"/>
    </source>
</evidence>
<dbReference type="Pfam" id="PF11779">
    <property type="entry name" value="SPT_ssu-like"/>
    <property type="match status" value="1"/>
</dbReference>
<dbReference type="Proteomes" id="UP000075885">
    <property type="component" value="Unassembled WGS sequence"/>
</dbReference>
<keyword evidence="12" id="KW-1185">Reference proteome</keyword>
<keyword evidence="4" id="KW-0256">Endoplasmic reticulum</keyword>
<reference evidence="12" key="1">
    <citation type="submission" date="2013-03" db="EMBL/GenBank/DDBJ databases">
        <title>The Genome Sequence of Anopheles epiroticus epiroticus2.</title>
        <authorList>
            <consortium name="The Broad Institute Genomics Platform"/>
            <person name="Neafsey D.E."/>
            <person name="Howell P."/>
            <person name="Walker B."/>
            <person name="Young S.K."/>
            <person name="Zeng Q."/>
            <person name="Gargeya S."/>
            <person name="Fitzgerald M."/>
            <person name="Haas B."/>
            <person name="Abouelleil A."/>
            <person name="Allen A.W."/>
            <person name="Alvarado L."/>
            <person name="Arachchi H.M."/>
            <person name="Berlin A.M."/>
            <person name="Chapman S.B."/>
            <person name="Gainer-Dewar J."/>
            <person name="Goldberg J."/>
            <person name="Griggs A."/>
            <person name="Gujja S."/>
            <person name="Hansen M."/>
            <person name="Howarth C."/>
            <person name="Imamovic A."/>
            <person name="Ireland A."/>
            <person name="Larimer J."/>
            <person name="McCowan C."/>
            <person name="Murphy C."/>
            <person name="Pearson M."/>
            <person name="Poon T.W."/>
            <person name="Priest M."/>
            <person name="Roberts A."/>
            <person name="Saif S."/>
            <person name="Shea T."/>
            <person name="Sisk P."/>
            <person name="Sykes S."/>
            <person name="Wortman J."/>
            <person name="Nusbaum C."/>
            <person name="Birren B."/>
        </authorList>
    </citation>
    <scope>NUCLEOTIDE SEQUENCE [LARGE SCALE GENOMIC DNA]</scope>
    <source>
        <strain evidence="12">Epiroticus2</strain>
    </source>
</reference>
<dbReference type="PANTHER" id="PTHR47084:SF1">
    <property type="entry name" value="SERINE PALMITOYLTRANSFERASE SMALL SUBUNIT A"/>
    <property type="match status" value="1"/>
</dbReference>
<dbReference type="STRING" id="199890.A0A182PPY2"/>
<dbReference type="GO" id="GO:0017059">
    <property type="term" value="C:serine palmitoyltransferase complex"/>
    <property type="evidence" value="ECO:0007669"/>
    <property type="project" value="TreeGrafter"/>
</dbReference>
<dbReference type="GO" id="GO:0046513">
    <property type="term" value="P:ceramide biosynthetic process"/>
    <property type="evidence" value="ECO:0007669"/>
    <property type="project" value="TreeGrafter"/>
</dbReference>
<dbReference type="VEuPathDB" id="VectorBase:AEPI009012"/>
<dbReference type="AlphaFoldDB" id="A0A182PPY2"/>
<keyword evidence="5" id="KW-0746">Sphingolipid metabolism</keyword>
<organism evidence="11 12">
    <name type="scientific">Anopheles epiroticus</name>
    <dbReference type="NCBI Taxonomy" id="199890"/>
    <lineage>
        <taxon>Eukaryota</taxon>
        <taxon>Metazoa</taxon>
        <taxon>Ecdysozoa</taxon>
        <taxon>Arthropoda</taxon>
        <taxon>Hexapoda</taxon>
        <taxon>Insecta</taxon>
        <taxon>Pterygota</taxon>
        <taxon>Neoptera</taxon>
        <taxon>Endopterygota</taxon>
        <taxon>Diptera</taxon>
        <taxon>Nematocera</taxon>
        <taxon>Culicoidea</taxon>
        <taxon>Culicidae</taxon>
        <taxon>Anophelinae</taxon>
        <taxon>Anopheles</taxon>
    </lineage>
</organism>